<evidence type="ECO:0000313" key="2">
    <source>
        <dbReference type="EMBL" id="KYN05957.1"/>
    </source>
</evidence>
<dbReference type="InterPro" id="IPR039353">
    <property type="entry name" value="TF_Adf1"/>
</dbReference>
<dbReference type="Proteomes" id="UP000078542">
    <property type="component" value="Unassembled WGS sequence"/>
</dbReference>
<dbReference type="Pfam" id="PF10545">
    <property type="entry name" value="MADF_DNA_bdg"/>
    <property type="match status" value="1"/>
</dbReference>
<accession>A0A151IM46</accession>
<dbReference type="PROSITE" id="PS51029">
    <property type="entry name" value="MADF"/>
    <property type="match status" value="1"/>
</dbReference>
<name>A0A151IM46_9HYME</name>
<dbReference type="GO" id="GO:0006357">
    <property type="term" value="P:regulation of transcription by RNA polymerase II"/>
    <property type="evidence" value="ECO:0007669"/>
    <property type="project" value="TreeGrafter"/>
</dbReference>
<evidence type="ECO:0000313" key="3">
    <source>
        <dbReference type="Proteomes" id="UP000078542"/>
    </source>
</evidence>
<dbReference type="GO" id="GO:0005667">
    <property type="term" value="C:transcription regulator complex"/>
    <property type="evidence" value="ECO:0007669"/>
    <property type="project" value="TreeGrafter"/>
</dbReference>
<organism evidence="2 3">
    <name type="scientific">Cyphomyrmex costatus</name>
    <dbReference type="NCBI Taxonomy" id="456900"/>
    <lineage>
        <taxon>Eukaryota</taxon>
        <taxon>Metazoa</taxon>
        <taxon>Ecdysozoa</taxon>
        <taxon>Arthropoda</taxon>
        <taxon>Hexapoda</taxon>
        <taxon>Insecta</taxon>
        <taxon>Pterygota</taxon>
        <taxon>Neoptera</taxon>
        <taxon>Endopterygota</taxon>
        <taxon>Hymenoptera</taxon>
        <taxon>Apocrita</taxon>
        <taxon>Aculeata</taxon>
        <taxon>Formicoidea</taxon>
        <taxon>Formicidae</taxon>
        <taxon>Myrmicinae</taxon>
        <taxon>Cyphomyrmex</taxon>
    </lineage>
</organism>
<evidence type="ECO:0000259" key="1">
    <source>
        <dbReference type="PROSITE" id="PS51029"/>
    </source>
</evidence>
<dbReference type="GO" id="GO:0005634">
    <property type="term" value="C:nucleus"/>
    <property type="evidence" value="ECO:0007669"/>
    <property type="project" value="TreeGrafter"/>
</dbReference>
<sequence length="189" mass="21782">MVQTCGVCETICNVADVSNHKCLEGYGCHIDEATYYFYPLLEDGKTCLRRAYINGVEKIVAVDIDATFSQDILPCKRKTSTKLSIEQEENLILAVQHGRPLWDISQPMDLRSRETRKRLWAEVADEFKGVLDATAVQQKFKSLRDTYRKIVQSEQNLPSGSGRIENEDCHKWKHYDIMEFLRDTSLTKE</sequence>
<dbReference type="EMBL" id="KQ977067">
    <property type="protein sequence ID" value="KYN05957.1"/>
    <property type="molecule type" value="Genomic_DNA"/>
</dbReference>
<dbReference type="SMART" id="SM00595">
    <property type="entry name" value="MADF"/>
    <property type="match status" value="1"/>
</dbReference>
<dbReference type="InterPro" id="IPR006578">
    <property type="entry name" value="MADF-dom"/>
</dbReference>
<dbReference type="AlphaFoldDB" id="A0A151IM46"/>
<dbReference type="PANTHER" id="PTHR12243:SF69">
    <property type="entry name" value="SI:CH73-59F11.3"/>
    <property type="match status" value="1"/>
</dbReference>
<gene>
    <name evidence="2" type="ORF">ALC62_03103</name>
</gene>
<protein>
    <recommendedName>
        <fullName evidence="1">MADF domain-containing protein</fullName>
    </recommendedName>
</protein>
<dbReference type="PANTHER" id="PTHR12243">
    <property type="entry name" value="MADF DOMAIN TRANSCRIPTION FACTOR"/>
    <property type="match status" value="1"/>
</dbReference>
<proteinExistence type="predicted"/>
<keyword evidence="3" id="KW-1185">Reference proteome</keyword>
<reference evidence="2 3" key="1">
    <citation type="submission" date="2016-03" db="EMBL/GenBank/DDBJ databases">
        <title>Cyphomyrmex costatus WGS genome.</title>
        <authorList>
            <person name="Nygaard S."/>
            <person name="Hu H."/>
            <person name="Boomsma J."/>
            <person name="Zhang G."/>
        </authorList>
    </citation>
    <scope>NUCLEOTIDE SEQUENCE [LARGE SCALE GENOMIC DNA]</scope>
    <source>
        <strain evidence="2">MS0001</strain>
        <tissue evidence="2">Whole body</tissue>
    </source>
</reference>
<feature type="domain" description="MADF" evidence="1">
    <location>
        <begin position="90"/>
        <end position="186"/>
    </location>
</feature>